<evidence type="ECO:0000313" key="3">
    <source>
        <dbReference type="Proteomes" id="UP000015105"/>
    </source>
</evidence>
<dbReference type="EnsemblPlants" id="AET0Gv20168300.3">
    <property type="protein sequence ID" value="AET0Gv20168300.3"/>
    <property type="gene ID" value="AET0Gv20168300"/>
</dbReference>
<protein>
    <submittedName>
        <fullName evidence="2">Uncharacterized protein</fullName>
    </submittedName>
</protein>
<dbReference type="AlphaFoldDB" id="A0A452XHG6"/>
<evidence type="ECO:0000313" key="2">
    <source>
        <dbReference type="EnsemblPlants" id="AET0Gv20168300.3"/>
    </source>
</evidence>
<reference evidence="3" key="1">
    <citation type="journal article" date="2014" name="Science">
        <title>Ancient hybridizations among the ancestral genomes of bread wheat.</title>
        <authorList>
            <consortium name="International Wheat Genome Sequencing Consortium,"/>
            <person name="Marcussen T."/>
            <person name="Sandve S.R."/>
            <person name="Heier L."/>
            <person name="Spannagl M."/>
            <person name="Pfeifer M."/>
            <person name="Jakobsen K.S."/>
            <person name="Wulff B.B."/>
            <person name="Steuernagel B."/>
            <person name="Mayer K.F."/>
            <person name="Olsen O.A."/>
        </authorList>
    </citation>
    <scope>NUCLEOTIDE SEQUENCE [LARGE SCALE GENOMIC DNA]</scope>
    <source>
        <strain evidence="3">cv. AL8/78</strain>
    </source>
</reference>
<proteinExistence type="predicted"/>
<reference evidence="3" key="2">
    <citation type="journal article" date="2017" name="Nat. Plants">
        <title>The Aegilops tauschii genome reveals multiple impacts of transposons.</title>
        <authorList>
            <person name="Zhao G."/>
            <person name="Zou C."/>
            <person name="Li K."/>
            <person name="Wang K."/>
            <person name="Li T."/>
            <person name="Gao L."/>
            <person name="Zhang X."/>
            <person name="Wang H."/>
            <person name="Yang Z."/>
            <person name="Liu X."/>
            <person name="Jiang W."/>
            <person name="Mao L."/>
            <person name="Kong X."/>
            <person name="Jiao Y."/>
            <person name="Jia J."/>
        </authorList>
    </citation>
    <scope>NUCLEOTIDE SEQUENCE [LARGE SCALE GENOMIC DNA]</scope>
    <source>
        <strain evidence="3">cv. AL8/78</strain>
    </source>
</reference>
<dbReference type="Proteomes" id="UP000015105">
    <property type="component" value="Unassembled WGS sequence"/>
</dbReference>
<feature type="region of interest" description="Disordered" evidence="1">
    <location>
        <begin position="1"/>
        <end position="61"/>
    </location>
</feature>
<keyword evidence="3" id="KW-1185">Reference proteome</keyword>
<dbReference type="Gramene" id="AET0Gv20168300.3">
    <property type="protein sequence ID" value="AET0Gv20168300.3"/>
    <property type="gene ID" value="AET0Gv20168300"/>
</dbReference>
<reference evidence="2" key="3">
    <citation type="submission" date="2019-03" db="UniProtKB">
        <authorList>
            <consortium name="EnsemblPlants"/>
        </authorList>
    </citation>
    <scope>IDENTIFICATION</scope>
</reference>
<sequence length="61" mass="6817">ALFGVVDNRKFPHSSPNPSSPLPAPHASRRRRPAEPMAKTRPPKKILESYTIKGSDKVIKR</sequence>
<organism evidence="2 3">
    <name type="scientific">Aegilops tauschii subsp. strangulata</name>
    <name type="common">Goatgrass</name>
    <dbReference type="NCBI Taxonomy" id="200361"/>
    <lineage>
        <taxon>Eukaryota</taxon>
        <taxon>Viridiplantae</taxon>
        <taxon>Streptophyta</taxon>
        <taxon>Embryophyta</taxon>
        <taxon>Tracheophyta</taxon>
        <taxon>Spermatophyta</taxon>
        <taxon>Magnoliopsida</taxon>
        <taxon>Liliopsida</taxon>
        <taxon>Poales</taxon>
        <taxon>Poaceae</taxon>
        <taxon>BOP clade</taxon>
        <taxon>Pooideae</taxon>
        <taxon>Triticodae</taxon>
        <taxon>Triticeae</taxon>
        <taxon>Triticinae</taxon>
        <taxon>Aegilops</taxon>
    </lineage>
</organism>
<accession>A0A452XHG6</accession>
<name>A0A452XHG6_AEGTS</name>
<evidence type="ECO:0000256" key="1">
    <source>
        <dbReference type="SAM" id="MobiDB-lite"/>
    </source>
</evidence>